<feature type="compositionally biased region" description="Basic and acidic residues" evidence="1">
    <location>
        <begin position="389"/>
        <end position="398"/>
    </location>
</feature>
<reference evidence="3" key="1">
    <citation type="submission" date="2025-08" db="UniProtKB">
        <authorList>
            <consortium name="RefSeq"/>
        </authorList>
    </citation>
    <scope>IDENTIFICATION</scope>
</reference>
<feature type="region of interest" description="Disordered" evidence="1">
    <location>
        <begin position="368"/>
        <end position="398"/>
    </location>
</feature>
<dbReference type="Gramene" id="SIN_1020919.t">
    <property type="protein sequence ID" value="SIN_1020919.t"/>
    <property type="gene ID" value="SIN_1020919"/>
</dbReference>
<accession>A0A6I9TB31</accession>
<evidence type="ECO:0000256" key="1">
    <source>
        <dbReference type="SAM" id="MobiDB-lite"/>
    </source>
</evidence>
<evidence type="ECO:0000313" key="2">
    <source>
        <dbReference type="Proteomes" id="UP000504604"/>
    </source>
</evidence>
<dbReference type="RefSeq" id="XP_011081606.1">
    <property type="nucleotide sequence ID" value="XM_011083304.2"/>
</dbReference>
<dbReference type="OrthoDB" id="691673at2759"/>
<evidence type="ECO:0000313" key="3">
    <source>
        <dbReference type="RefSeq" id="XP_011081606.1"/>
    </source>
</evidence>
<dbReference type="KEGG" id="sind:105164615"/>
<proteinExistence type="predicted"/>
<keyword evidence="2" id="KW-1185">Reference proteome</keyword>
<feature type="compositionally biased region" description="Low complexity" evidence="1">
    <location>
        <begin position="239"/>
        <end position="249"/>
    </location>
</feature>
<sequence>MHSGFGIPGIQHQQHQQPLAETASCAPVLLSMNQTHLLEQIHTLPTTQQLFLNQHHHFLQPHQQSRLNHHHHHYVGGGTAPTAYFPVNFKLGLSDNICRRNEYKDGSVSSINDGGDALLRGSEQYEVPEARQASLGMLHCWQNQEDSAIKQPPLWEPLAAEVSNENSEIVDRQEHLEMNQKEALINCLESSKSRVQFGELEAIYKRLGTAESNNQTGPSSETLPVNPNRPVGLIDHGSEASIGEEASASLKEASRKKRKKKKKKKKTCSYYDQLLLNPMAEFFGNLVKQVMDHQENLHNKFTEVIERLDVERRAREEAWRNQELAHFEQESAARAREKTLAESREAMIVSYLEKITGQKINLHTFDPTEITHTNTSDEVGVQDGAGEGPKLKPQDQRC</sequence>
<name>A0A6I9TB31_SESIN</name>
<dbReference type="PANTHER" id="PTHR21654">
    <property type="entry name" value="FI21293P1"/>
    <property type="match status" value="1"/>
</dbReference>
<dbReference type="Proteomes" id="UP000504604">
    <property type="component" value="Linkage group LG6"/>
</dbReference>
<dbReference type="PANTHER" id="PTHR21654:SF31">
    <property type="entry name" value="OS02G0104500 PROTEIN"/>
    <property type="match status" value="1"/>
</dbReference>
<protein>
    <submittedName>
        <fullName evidence="3">Uncharacterized protein LOC105164615 isoform X1</fullName>
    </submittedName>
</protein>
<feature type="region of interest" description="Disordered" evidence="1">
    <location>
        <begin position="233"/>
        <end position="262"/>
    </location>
</feature>
<gene>
    <name evidence="3" type="primary">LOC105164615</name>
</gene>
<dbReference type="AlphaFoldDB" id="A0A6I9TB31"/>
<dbReference type="InParanoid" id="A0A6I9TB31"/>
<dbReference type="GeneID" id="105164615"/>
<organism evidence="2 3">
    <name type="scientific">Sesamum indicum</name>
    <name type="common">Oriental sesame</name>
    <name type="synonym">Sesamum orientale</name>
    <dbReference type="NCBI Taxonomy" id="4182"/>
    <lineage>
        <taxon>Eukaryota</taxon>
        <taxon>Viridiplantae</taxon>
        <taxon>Streptophyta</taxon>
        <taxon>Embryophyta</taxon>
        <taxon>Tracheophyta</taxon>
        <taxon>Spermatophyta</taxon>
        <taxon>Magnoliopsida</taxon>
        <taxon>eudicotyledons</taxon>
        <taxon>Gunneridae</taxon>
        <taxon>Pentapetalae</taxon>
        <taxon>asterids</taxon>
        <taxon>lamiids</taxon>
        <taxon>Lamiales</taxon>
        <taxon>Pedaliaceae</taxon>
        <taxon>Sesamum</taxon>
    </lineage>
</organism>